<dbReference type="Pfam" id="PF21376">
    <property type="entry name" value="TOR1A_C"/>
    <property type="match status" value="1"/>
</dbReference>
<dbReference type="CDD" id="cd00009">
    <property type="entry name" value="AAA"/>
    <property type="match status" value="1"/>
</dbReference>
<dbReference type="PRINTS" id="PR00300">
    <property type="entry name" value="CLPPROTEASEA"/>
</dbReference>
<dbReference type="AlphaFoldDB" id="A0A9Q1CTV7"/>
<dbReference type="PANTHER" id="PTHR10760:SF2">
    <property type="entry name" value="LD13476P-RELATED"/>
    <property type="match status" value="1"/>
</dbReference>
<dbReference type="SUPFAM" id="SSF52540">
    <property type="entry name" value="P-loop containing nucleoside triphosphate hydrolases"/>
    <property type="match status" value="1"/>
</dbReference>
<evidence type="ECO:0000259" key="2">
    <source>
        <dbReference type="Pfam" id="PF21376"/>
    </source>
</evidence>
<dbReference type="InterPro" id="IPR001270">
    <property type="entry name" value="ClpA/B"/>
</dbReference>
<dbReference type="InterPro" id="IPR049337">
    <property type="entry name" value="TOR1A_C"/>
</dbReference>
<comment type="similarity">
    <text evidence="1">Belongs to the ClpA/ClpB family. Torsin subfamily.</text>
</comment>
<dbReference type="Pfam" id="PF06309">
    <property type="entry name" value="Torsin"/>
    <property type="match status" value="1"/>
</dbReference>
<dbReference type="GO" id="GO:0012505">
    <property type="term" value="C:endomembrane system"/>
    <property type="evidence" value="ECO:0007669"/>
    <property type="project" value="UniProtKB-ARBA"/>
</dbReference>
<dbReference type="GO" id="GO:0005524">
    <property type="term" value="F:ATP binding"/>
    <property type="evidence" value="ECO:0007669"/>
    <property type="project" value="InterPro"/>
</dbReference>
<proteinExistence type="inferred from homology"/>
<dbReference type="GO" id="GO:0016887">
    <property type="term" value="F:ATP hydrolysis activity"/>
    <property type="evidence" value="ECO:0007669"/>
    <property type="project" value="InterPro"/>
</dbReference>
<dbReference type="Gene3D" id="3.40.50.300">
    <property type="entry name" value="P-loop containing nucleotide triphosphate hydrolases"/>
    <property type="match status" value="1"/>
</dbReference>
<evidence type="ECO:0000256" key="1">
    <source>
        <dbReference type="ARBA" id="ARBA00006235"/>
    </source>
</evidence>
<gene>
    <name evidence="3" type="ORF">HOLleu_03659</name>
</gene>
<dbReference type="PANTHER" id="PTHR10760">
    <property type="entry name" value="TORSIN"/>
    <property type="match status" value="1"/>
</dbReference>
<dbReference type="InterPro" id="IPR027417">
    <property type="entry name" value="P-loop_NTPase"/>
</dbReference>
<dbReference type="EMBL" id="JAIZAY010000001">
    <property type="protein sequence ID" value="KAJ8050449.1"/>
    <property type="molecule type" value="Genomic_DNA"/>
</dbReference>
<evidence type="ECO:0000313" key="3">
    <source>
        <dbReference type="EMBL" id="KAJ8050449.1"/>
    </source>
</evidence>
<evidence type="ECO:0000313" key="4">
    <source>
        <dbReference type="Proteomes" id="UP001152320"/>
    </source>
</evidence>
<sequence length="296" mass="33950">MGIFDILNNHHIFCFTFLGVKKTLQENVFGQHLVQDVVYRSLKGHVKYQPVKPLVLSFHGSTGTGKTFVSRWIANGWFRKGMNSKFVHIFSGTKDFPHASNIESYVNFLHGEISSHTRSCGHQIFIFEEVDSFPPDLLPSIRFFLEYYGSVEGVDYRNTIFLLLSNAGSEQLQRITGNVYKYNNNRESIQLAETEREMVLSIFNTKGETNRRLVDRHLISHLVPFLPLERRHVRKCIEAELTNRLIQSDSKIIDDVIAELLFEGTDNIFSSKGCKNVAEKLSFVLSDLTSTPRQDL</sequence>
<dbReference type="GO" id="GO:0005737">
    <property type="term" value="C:cytoplasm"/>
    <property type="evidence" value="ECO:0007669"/>
    <property type="project" value="UniProtKB-ARBA"/>
</dbReference>
<dbReference type="InterPro" id="IPR010448">
    <property type="entry name" value="Torsin"/>
</dbReference>
<dbReference type="OrthoDB" id="19623at2759"/>
<dbReference type="Proteomes" id="UP001152320">
    <property type="component" value="Chromosome 1"/>
</dbReference>
<comment type="caution">
    <text evidence="3">The sequence shown here is derived from an EMBL/GenBank/DDBJ whole genome shotgun (WGS) entry which is preliminary data.</text>
</comment>
<protein>
    <submittedName>
        <fullName evidence="3">Torsin-1A</fullName>
    </submittedName>
</protein>
<accession>A0A9Q1CTV7</accession>
<organism evidence="3 4">
    <name type="scientific">Holothuria leucospilota</name>
    <name type="common">Black long sea cucumber</name>
    <name type="synonym">Mertensiothuria leucospilota</name>
    <dbReference type="NCBI Taxonomy" id="206669"/>
    <lineage>
        <taxon>Eukaryota</taxon>
        <taxon>Metazoa</taxon>
        <taxon>Echinodermata</taxon>
        <taxon>Eleutherozoa</taxon>
        <taxon>Echinozoa</taxon>
        <taxon>Holothuroidea</taxon>
        <taxon>Aspidochirotacea</taxon>
        <taxon>Aspidochirotida</taxon>
        <taxon>Holothuriidae</taxon>
        <taxon>Holothuria</taxon>
    </lineage>
</organism>
<keyword evidence="4" id="KW-1185">Reference proteome</keyword>
<name>A0A9Q1CTV7_HOLLE</name>
<feature type="domain" description="Torsin-1A C-terminal" evidence="2">
    <location>
        <begin position="228"/>
        <end position="283"/>
    </location>
</feature>
<reference evidence="3" key="1">
    <citation type="submission" date="2021-10" db="EMBL/GenBank/DDBJ databases">
        <title>Tropical sea cucumber genome reveals ecological adaptation and Cuvierian tubules defense mechanism.</title>
        <authorList>
            <person name="Chen T."/>
        </authorList>
    </citation>
    <scope>NUCLEOTIDE SEQUENCE</scope>
    <source>
        <strain evidence="3">Nanhai2018</strain>
        <tissue evidence="3">Muscle</tissue>
    </source>
</reference>